<keyword evidence="1" id="KW-0732">Signal</keyword>
<sequence>MKNTSIARRITAFTGIALVLGLTACSPAKPQSTELKTDNYQLSLIDWRQKTDDCMKAAGFDITGPATGEDGMTGSVDLSKYDMVAFDAAYAKCAETIGDPPVDENQPTEQEMFESQLAFASCMREAGYDYPDPVKGSMGMSSALGPEIDVNVVDKCSAKANGQENN</sequence>
<comment type="caution">
    <text evidence="2">The sequence shown here is derived from an EMBL/GenBank/DDBJ whole genome shotgun (WGS) entry which is preliminary data.</text>
</comment>
<evidence type="ECO:0008006" key="4">
    <source>
        <dbReference type="Google" id="ProtNLM"/>
    </source>
</evidence>
<proteinExistence type="predicted"/>
<evidence type="ECO:0000313" key="2">
    <source>
        <dbReference type="EMBL" id="MBP2387538.1"/>
    </source>
</evidence>
<organism evidence="2 3">
    <name type="scientific">Paeniglutamicibacter kerguelensis</name>
    <dbReference type="NCBI Taxonomy" id="254788"/>
    <lineage>
        <taxon>Bacteria</taxon>
        <taxon>Bacillati</taxon>
        <taxon>Actinomycetota</taxon>
        <taxon>Actinomycetes</taxon>
        <taxon>Micrococcales</taxon>
        <taxon>Micrococcaceae</taxon>
        <taxon>Paeniglutamicibacter</taxon>
    </lineage>
</organism>
<dbReference type="PROSITE" id="PS51257">
    <property type="entry name" value="PROKAR_LIPOPROTEIN"/>
    <property type="match status" value="1"/>
</dbReference>
<dbReference type="Proteomes" id="UP001296993">
    <property type="component" value="Unassembled WGS sequence"/>
</dbReference>
<reference evidence="2 3" key="1">
    <citation type="submission" date="2021-03" db="EMBL/GenBank/DDBJ databases">
        <title>Sequencing the genomes of 1000 actinobacteria strains.</title>
        <authorList>
            <person name="Klenk H.-P."/>
        </authorList>
    </citation>
    <scope>NUCLEOTIDE SEQUENCE [LARGE SCALE GENOMIC DNA]</scope>
    <source>
        <strain evidence="2 3">DSM 15797</strain>
    </source>
</reference>
<feature type="signal peptide" evidence="1">
    <location>
        <begin position="1"/>
        <end position="28"/>
    </location>
</feature>
<gene>
    <name evidence="2" type="ORF">JOF47_003049</name>
</gene>
<evidence type="ECO:0000313" key="3">
    <source>
        <dbReference type="Proteomes" id="UP001296993"/>
    </source>
</evidence>
<name>A0ABS4XGE0_9MICC</name>
<evidence type="ECO:0000256" key="1">
    <source>
        <dbReference type="SAM" id="SignalP"/>
    </source>
</evidence>
<dbReference type="RefSeq" id="WP_209999859.1">
    <property type="nucleotide sequence ID" value="NZ_BAAAJY010000011.1"/>
</dbReference>
<feature type="chain" id="PRO_5046660231" description="Lipoprotein" evidence="1">
    <location>
        <begin position="29"/>
        <end position="166"/>
    </location>
</feature>
<accession>A0ABS4XGE0</accession>
<keyword evidence="3" id="KW-1185">Reference proteome</keyword>
<dbReference type="EMBL" id="JAGIOF010000001">
    <property type="protein sequence ID" value="MBP2387538.1"/>
    <property type="molecule type" value="Genomic_DNA"/>
</dbReference>
<protein>
    <recommendedName>
        <fullName evidence="4">Lipoprotein</fullName>
    </recommendedName>
</protein>